<evidence type="ECO:0000313" key="1">
    <source>
        <dbReference type="EMBL" id="EPR65765.1"/>
    </source>
</evidence>
<dbReference type="Proteomes" id="UP000014974">
    <property type="component" value="Unassembled WGS sequence"/>
</dbReference>
<dbReference type="STRING" id="641524.ADICYQ_5222"/>
<dbReference type="EC" id="2.7.7.24" evidence="1"/>
<dbReference type="GO" id="GO:0008879">
    <property type="term" value="F:glucose-1-phosphate thymidylyltransferase activity"/>
    <property type="evidence" value="ECO:0007669"/>
    <property type="project" value="UniProtKB-EC"/>
</dbReference>
<name>S7V6D8_9BACT</name>
<comment type="caution">
    <text evidence="1">The sequence shown here is derived from an EMBL/GenBank/DDBJ whole genome shotgun (WGS) entry which is preliminary data.</text>
</comment>
<proteinExistence type="predicted"/>
<dbReference type="eggNOG" id="COG1207">
    <property type="taxonomic scope" value="Bacteria"/>
</dbReference>
<dbReference type="EMBL" id="ATNM01000180">
    <property type="protein sequence ID" value="EPR65765.1"/>
    <property type="molecule type" value="Genomic_DNA"/>
</dbReference>
<dbReference type="Pfam" id="PF13562">
    <property type="entry name" value="NTP_transf_4"/>
    <property type="match status" value="1"/>
</dbReference>
<organism evidence="1 2">
    <name type="scientific">Cyclobacterium qasimii M12-11B</name>
    <dbReference type="NCBI Taxonomy" id="641524"/>
    <lineage>
        <taxon>Bacteria</taxon>
        <taxon>Pseudomonadati</taxon>
        <taxon>Bacteroidota</taxon>
        <taxon>Cytophagia</taxon>
        <taxon>Cytophagales</taxon>
        <taxon>Cyclobacteriaceae</taxon>
        <taxon>Cyclobacterium</taxon>
    </lineage>
</organism>
<keyword evidence="1" id="KW-0548">Nucleotidyltransferase</keyword>
<accession>S7V6D8</accession>
<sequence length="45" mass="5150">MDNIVLFDDPKSRGNLLPFTFTRPVAEIRIGIFKISEKMAIPTTR</sequence>
<dbReference type="InterPro" id="IPR023917">
    <property type="entry name" value="Bifunctiontional_GlmU_bac-type"/>
</dbReference>
<dbReference type="PATRIC" id="fig|641524.5.peg.5176"/>
<gene>
    <name evidence="1" type="ORF">ADICYQ_5222</name>
</gene>
<protein>
    <submittedName>
        <fullName evidence="1">Glucose-1-phosphate thymidylyltransferase</fullName>
        <ecNumber evidence="1">2.7.7.24</ecNumber>
    </submittedName>
</protein>
<dbReference type="AlphaFoldDB" id="S7V6D8"/>
<dbReference type="RefSeq" id="WP_020894085.1">
    <property type="nucleotide sequence ID" value="NZ_ATNM01000180.1"/>
</dbReference>
<evidence type="ECO:0000313" key="2">
    <source>
        <dbReference type="Proteomes" id="UP000014974"/>
    </source>
</evidence>
<reference evidence="1 2" key="1">
    <citation type="journal article" date="2013" name="Genome Announc.">
        <title>Draft Genome Sequence of Cyclobacterium qasimii Strain M12-11BT, Isolated from Arctic Marine Sediment.</title>
        <authorList>
            <person name="Shivaji S."/>
            <person name="Ara S."/>
            <person name="Singh A."/>
            <person name="Kumar Pinnaka A."/>
        </authorList>
    </citation>
    <scope>NUCLEOTIDE SEQUENCE [LARGE SCALE GENOMIC DNA]</scope>
    <source>
        <strain evidence="1 2">M12-11B</strain>
    </source>
</reference>
<keyword evidence="1" id="KW-0808">Transferase</keyword>